<comment type="caution">
    <text evidence="1">The sequence shown here is derived from an EMBL/GenBank/DDBJ whole genome shotgun (WGS) entry which is preliminary data.</text>
</comment>
<proteinExistence type="predicted"/>
<protein>
    <submittedName>
        <fullName evidence="1">Uncharacterized protein</fullName>
    </submittedName>
</protein>
<dbReference type="Proteomes" id="UP001055811">
    <property type="component" value="Linkage Group LG02"/>
</dbReference>
<reference evidence="1 2" key="2">
    <citation type="journal article" date="2022" name="Mol. Ecol. Resour.">
        <title>The genomes of chicory, endive, great burdock and yacon provide insights into Asteraceae paleo-polyploidization history and plant inulin production.</title>
        <authorList>
            <person name="Fan W."/>
            <person name="Wang S."/>
            <person name="Wang H."/>
            <person name="Wang A."/>
            <person name="Jiang F."/>
            <person name="Liu H."/>
            <person name="Zhao H."/>
            <person name="Xu D."/>
            <person name="Zhang Y."/>
        </authorList>
    </citation>
    <scope>NUCLEOTIDE SEQUENCE [LARGE SCALE GENOMIC DNA]</scope>
    <source>
        <strain evidence="2">cv. Punajuju</strain>
        <tissue evidence="1">Leaves</tissue>
    </source>
</reference>
<organism evidence="1 2">
    <name type="scientific">Cichorium intybus</name>
    <name type="common">Chicory</name>
    <dbReference type="NCBI Taxonomy" id="13427"/>
    <lineage>
        <taxon>Eukaryota</taxon>
        <taxon>Viridiplantae</taxon>
        <taxon>Streptophyta</taxon>
        <taxon>Embryophyta</taxon>
        <taxon>Tracheophyta</taxon>
        <taxon>Spermatophyta</taxon>
        <taxon>Magnoliopsida</taxon>
        <taxon>eudicotyledons</taxon>
        <taxon>Gunneridae</taxon>
        <taxon>Pentapetalae</taxon>
        <taxon>asterids</taxon>
        <taxon>campanulids</taxon>
        <taxon>Asterales</taxon>
        <taxon>Asteraceae</taxon>
        <taxon>Cichorioideae</taxon>
        <taxon>Cichorieae</taxon>
        <taxon>Cichoriinae</taxon>
        <taxon>Cichorium</taxon>
    </lineage>
</organism>
<accession>A0ACB9GH72</accession>
<gene>
    <name evidence="1" type="ORF">L2E82_12130</name>
</gene>
<evidence type="ECO:0000313" key="2">
    <source>
        <dbReference type="Proteomes" id="UP001055811"/>
    </source>
</evidence>
<name>A0ACB9GH72_CICIN</name>
<keyword evidence="2" id="KW-1185">Reference proteome</keyword>
<evidence type="ECO:0000313" key="1">
    <source>
        <dbReference type="EMBL" id="KAI3782097.1"/>
    </source>
</evidence>
<dbReference type="EMBL" id="CM042010">
    <property type="protein sequence ID" value="KAI3782097.1"/>
    <property type="molecule type" value="Genomic_DNA"/>
</dbReference>
<sequence>MVEEAKSRCEAVMNTVETSSLNPSCKRTLLRLIQSELSFLSRFSSTDFPPNPEPSISLNIGHLEAVVHILQHPNISGVSRVCKTIISQPATQNGLQKGAHVDIVCTFDGNPVWFIVSDRNPKYISWHDQQDSSQKSLKNKGLRSKIHLLLEVAHSSVALKPTSIIFFFSNGLDKFTHEKFLNEFKPIDIGSKFSNFDINFSKEIVGEWIDVVSRSYLQASVFEIKIDCPPVTKEPLVTNPIKATHVNINTSFDSLLSQMTSPNNEDYINFDTTALIAIVSGISNGGTQNLLDTPENELKSRFKGNTEFVISQVMSEIKDPIHVDIGNVISGRKVIVCENVFEEFKDLVLMCGGINEKLRAGELLKHVMVVKDNPSIRMMSLPTTRKLALKNKIVFGTGDYWHAPTLTANMGFVRAVLQTGMSLFTFEHRPRALTGD</sequence>
<reference evidence="2" key="1">
    <citation type="journal article" date="2022" name="Mol. Ecol. Resour.">
        <title>The genomes of chicory, endive, great burdock and yacon provide insights into Asteraceae palaeo-polyploidization history and plant inulin production.</title>
        <authorList>
            <person name="Fan W."/>
            <person name="Wang S."/>
            <person name="Wang H."/>
            <person name="Wang A."/>
            <person name="Jiang F."/>
            <person name="Liu H."/>
            <person name="Zhao H."/>
            <person name="Xu D."/>
            <person name="Zhang Y."/>
        </authorList>
    </citation>
    <scope>NUCLEOTIDE SEQUENCE [LARGE SCALE GENOMIC DNA]</scope>
    <source>
        <strain evidence="2">cv. Punajuju</strain>
    </source>
</reference>